<feature type="region of interest" description="Disordered" evidence="1">
    <location>
        <begin position="70"/>
        <end position="96"/>
    </location>
</feature>
<dbReference type="AlphaFoldDB" id="A0A8J4DV44"/>
<comment type="caution">
    <text evidence="2">The sequence shown here is derived from an EMBL/GenBank/DDBJ whole genome shotgun (WGS) entry which is preliminary data.</text>
</comment>
<keyword evidence="3" id="KW-1185">Reference proteome</keyword>
<organism evidence="2 3">
    <name type="scientific">Virgisporangium aliadipatigenens</name>
    <dbReference type="NCBI Taxonomy" id="741659"/>
    <lineage>
        <taxon>Bacteria</taxon>
        <taxon>Bacillati</taxon>
        <taxon>Actinomycetota</taxon>
        <taxon>Actinomycetes</taxon>
        <taxon>Micromonosporales</taxon>
        <taxon>Micromonosporaceae</taxon>
        <taxon>Virgisporangium</taxon>
    </lineage>
</organism>
<sequence length="96" mass="10940">MWVETREHWWNGLWGTGSRRDVWLRYNPAGLWEIEARRAGRSSLGEFATEVEARDTLAQLVTGEGWRRLDELTQTQNPGGRSSQPRSSVTFGGSHP</sequence>
<feature type="compositionally biased region" description="Polar residues" evidence="1">
    <location>
        <begin position="72"/>
        <end position="96"/>
    </location>
</feature>
<accession>A0A8J4DV44</accession>
<evidence type="ECO:0000313" key="2">
    <source>
        <dbReference type="EMBL" id="GIJ49782.1"/>
    </source>
</evidence>
<protein>
    <submittedName>
        <fullName evidence="2">Uncharacterized protein</fullName>
    </submittedName>
</protein>
<dbReference type="EMBL" id="BOPF01000030">
    <property type="protein sequence ID" value="GIJ49782.1"/>
    <property type="molecule type" value="Genomic_DNA"/>
</dbReference>
<evidence type="ECO:0000256" key="1">
    <source>
        <dbReference type="SAM" id="MobiDB-lite"/>
    </source>
</evidence>
<dbReference type="Proteomes" id="UP000619260">
    <property type="component" value="Unassembled WGS sequence"/>
</dbReference>
<gene>
    <name evidence="2" type="ORF">Val02_66680</name>
</gene>
<name>A0A8J4DV44_9ACTN</name>
<proteinExistence type="predicted"/>
<evidence type="ECO:0000313" key="3">
    <source>
        <dbReference type="Proteomes" id="UP000619260"/>
    </source>
</evidence>
<reference evidence="2" key="1">
    <citation type="submission" date="2021-01" db="EMBL/GenBank/DDBJ databases">
        <title>Whole genome shotgun sequence of Virgisporangium aliadipatigenens NBRC 105644.</title>
        <authorList>
            <person name="Komaki H."/>
            <person name="Tamura T."/>
        </authorList>
    </citation>
    <scope>NUCLEOTIDE SEQUENCE</scope>
    <source>
        <strain evidence="2">NBRC 105644</strain>
    </source>
</reference>